<evidence type="ECO:0000313" key="6">
    <source>
        <dbReference type="EMBL" id="MBB6126167.1"/>
    </source>
</evidence>
<evidence type="ECO:0000313" key="5">
    <source>
        <dbReference type="EMBL" id="MBB6107514.1"/>
    </source>
</evidence>
<dbReference type="InterPro" id="IPR036942">
    <property type="entry name" value="Beta-barrel_TonB_sf"/>
</dbReference>
<reference evidence="7 8" key="1">
    <citation type="submission" date="2020-08" db="EMBL/GenBank/DDBJ databases">
        <title>Genomic Encyclopedia of Type Strains, Phase IV (KMG-V): Genome sequencing to study the core and pangenomes of soil and plant-associated prokaryotes.</title>
        <authorList>
            <person name="Whitman W."/>
        </authorList>
    </citation>
    <scope>NUCLEOTIDE SEQUENCE [LARGE SCALE GENOMIC DNA]</scope>
    <source>
        <strain evidence="5 7">ANJLi2</strain>
        <strain evidence="6 8">MP601</strain>
    </source>
</reference>
<dbReference type="InterPro" id="IPR023996">
    <property type="entry name" value="TonB-dep_OMP_SusC/RagA"/>
</dbReference>
<organism evidence="6 8">
    <name type="scientific">Mucilaginibacter lappiensis</name>
    <dbReference type="NCBI Taxonomy" id="354630"/>
    <lineage>
        <taxon>Bacteria</taxon>
        <taxon>Pseudomonadati</taxon>
        <taxon>Bacteroidota</taxon>
        <taxon>Sphingobacteriia</taxon>
        <taxon>Sphingobacteriales</taxon>
        <taxon>Sphingobacteriaceae</taxon>
        <taxon>Mucilaginibacter</taxon>
    </lineage>
</organism>
<evidence type="ECO:0000256" key="3">
    <source>
        <dbReference type="ARBA" id="ARBA00023237"/>
    </source>
</evidence>
<dbReference type="Proteomes" id="UP000541583">
    <property type="component" value="Unassembled WGS sequence"/>
</dbReference>
<dbReference type="SUPFAM" id="SSF56935">
    <property type="entry name" value="Porins"/>
    <property type="match status" value="1"/>
</dbReference>
<comment type="subcellular location">
    <subcellularLocation>
        <location evidence="1">Cell outer membrane</location>
    </subcellularLocation>
</comment>
<feature type="domain" description="TonB-dependent receptor plug" evidence="4">
    <location>
        <begin position="119"/>
        <end position="218"/>
    </location>
</feature>
<dbReference type="Pfam" id="PF07715">
    <property type="entry name" value="Plug"/>
    <property type="match status" value="1"/>
</dbReference>
<dbReference type="InterPro" id="IPR023997">
    <property type="entry name" value="TonB-dep_OMP_SusC/RagA_CS"/>
</dbReference>
<name>A0A1N6PNK2_9SPHI</name>
<proteinExistence type="predicted"/>
<evidence type="ECO:0000256" key="2">
    <source>
        <dbReference type="ARBA" id="ARBA00023136"/>
    </source>
</evidence>
<keyword evidence="7" id="KW-1185">Reference proteome</keyword>
<dbReference type="RefSeq" id="WP_076370147.1">
    <property type="nucleotide sequence ID" value="NZ_FTMG01000001.1"/>
</dbReference>
<keyword evidence="3" id="KW-0998">Cell outer membrane</keyword>
<gene>
    <name evidence="6" type="ORF">HDF22_000268</name>
    <name evidence="5" type="ORF">HDF23_000244</name>
</gene>
<dbReference type="AlphaFoldDB" id="A0A1N6PNK2"/>
<dbReference type="Pfam" id="PF13715">
    <property type="entry name" value="CarbopepD_reg_2"/>
    <property type="match status" value="1"/>
</dbReference>
<dbReference type="STRING" id="354630.SAMN05421821_101564"/>
<dbReference type="InterPro" id="IPR008969">
    <property type="entry name" value="CarboxyPept-like_regulatory"/>
</dbReference>
<dbReference type="OrthoDB" id="9768177at2"/>
<dbReference type="Proteomes" id="UP000548326">
    <property type="component" value="Unassembled WGS sequence"/>
</dbReference>
<dbReference type="EMBL" id="JACHCA010000001">
    <property type="protein sequence ID" value="MBB6126167.1"/>
    <property type="molecule type" value="Genomic_DNA"/>
</dbReference>
<dbReference type="SUPFAM" id="SSF49464">
    <property type="entry name" value="Carboxypeptidase regulatory domain-like"/>
    <property type="match status" value="1"/>
</dbReference>
<comment type="caution">
    <text evidence="6">The sequence shown here is derived from an EMBL/GenBank/DDBJ whole genome shotgun (WGS) entry which is preliminary data.</text>
</comment>
<dbReference type="NCBIfam" id="TIGR04057">
    <property type="entry name" value="SusC_RagA_signa"/>
    <property type="match status" value="1"/>
</dbReference>
<dbReference type="GO" id="GO:0009279">
    <property type="term" value="C:cell outer membrane"/>
    <property type="evidence" value="ECO:0007669"/>
    <property type="project" value="UniProtKB-SubCell"/>
</dbReference>
<keyword evidence="2" id="KW-0472">Membrane</keyword>
<dbReference type="Gene3D" id="2.40.170.20">
    <property type="entry name" value="TonB-dependent receptor, beta-barrel domain"/>
    <property type="match status" value="1"/>
</dbReference>
<evidence type="ECO:0000313" key="8">
    <source>
        <dbReference type="Proteomes" id="UP000548326"/>
    </source>
</evidence>
<evidence type="ECO:0000313" key="7">
    <source>
        <dbReference type="Proteomes" id="UP000541583"/>
    </source>
</evidence>
<accession>A0A1N6PNK2</accession>
<protein>
    <submittedName>
        <fullName evidence="6">TonB-linked SusC/RagA family outer membrane protein</fullName>
    </submittedName>
</protein>
<dbReference type="NCBIfam" id="TIGR04056">
    <property type="entry name" value="OMP_RagA_SusC"/>
    <property type="match status" value="1"/>
</dbReference>
<sequence>MKNFYLLKHGLLLVVVWLLTLGIGYAQSTIEGKVSDESGPIPGVVVSNKSTGKGTASDLKGGFRIAANAGDVLEFKSLGYLTRLLKIEGKDPLTVLLKTDSKNLNEVVVTALGIKKEKSAVGYAIQEVKGDALTKAREPNPVISLTGKVAGLLITPSSNLFGNPGISLRGQTGVLFVVDGTPISTDSWNLSGDDIESYSVLKGANAAALYGSRGANGAIIITTKKGTGSKQKSLSVELNSSTQLQLGYNAIPKIQTSYGPGDNFDYAFKDGKGGGTNDNDYFIWGPRFEGQLIPQYNSPVDPATGNLVPIPWLARGKDNLANFLQNGLISTNNVAVSTQSDLGNLRFSVSDIYQRGTIPNTQLNITNFSVNGTINVSKKVRFESSINYDRQISPNYPVAGYGPTSPVYLMTVWGSADYDVRDLRNYWQPGKVGIQQYSREYTIYNNPWFVAYENLQIYKKDDLYGHVQMDYDITDKLKFNLRTDVSTWSKNYAVNIPVSGNFYQYGNYNQIGGYINQNSKFWENNTQASLSYADKFRSFGYKTSVFANIRTVNVQETDASTNGGLLVPGVYTLSNSVLPSVPQNYFAQRQVNSAYGLIDLNYKTFLYLNLTGRFDKSSTLPASHDTYFYPSASLSVVLSEFIHLPQAISYLKARGSYANIARDVVDENNQYDIYKQIPTYTTNSLRWNNNTGVNYSSTLYNGDIQAARVKTSEVGLEARFFNNRLGFDAAYFHNIEGPGIVNVAESPTSGVTSYQQNAYTYTRKGAELTIDGTPIKTAAFSWNIAGNWSFNHKWLDKIDGVQTRNGMIKLGDRADSYYIYDFQRDPQGNIIVKSNGLPAINPYQTKVGYTDNNFVAGINNTFKYKAFSLSFQLDGRFGGKVQNYVDYKQWQAGVAPGSDSPQRLADWNNRNNPNWQGTVMTNGSKIVSGLLSTDQDGKVISDTRVFAPNNVPVLYENWASNFYTSGYEITRSATYVKLREVILSYNFSKSLLDRTKFIKTASVSFVARNLLYLTGKGTQNIDLDQFTSSSTNLQTPTVKSIGFNLNATF</sequence>
<evidence type="ECO:0000259" key="4">
    <source>
        <dbReference type="Pfam" id="PF07715"/>
    </source>
</evidence>
<dbReference type="EMBL" id="JACHCB010000001">
    <property type="protein sequence ID" value="MBB6107514.1"/>
    <property type="molecule type" value="Genomic_DNA"/>
</dbReference>
<evidence type="ECO:0000256" key="1">
    <source>
        <dbReference type="ARBA" id="ARBA00004442"/>
    </source>
</evidence>
<dbReference type="InterPro" id="IPR012910">
    <property type="entry name" value="Plug_dom"/>
</dbReference>
<dbReference type="Gene3D" id="2.170.130.10">
    <property type="entry name" value="TonB-dependent receptor, plug domain"/>
    <property type="match status" value="1"/>
</dbReference>
<dbReference type="InterPro" id="IPR037066">
    <property type="entry name" value="Plug_dom_sf"/>
</dbReference>